<comment type="similarity">
    <text evidence="1">Belongs to the band 7/mec-2 family.</text>
</comment>
<dbReference type="AlphaFoldDB" id="A0A917BBA7"/>
<dbReference type="SUPFAM" id="SSF117892">
    <property type="entry name" value="Band 7/SPFH domain"/>
    <property type="match status" value="1"/>
</dbReference>
<proteinExistence type="inferred from homology"/>
<dbReference type="RefSeq" id="WP_188777660.1">
    <property type="nucleotide sequence ID" value="NZ_BMKQ01000001.1"/>
</dbReference>
<gene>
    <name evidence="3" type="ORF">GCM10011519_03370</name>
</gene>
<dbReference type="SMART" id="SM00244">
    <property type="entry name" value="PHB"/>
    <property type="match status" value="1"/>
</dbReference>
<dbReference type="InterPro" id="IPR036013">
    <property type="entry name" value="Band_7/SPFH_dom_sf"/>
</dbReference>
<organism evidence="3 4">
    <name type="scientific">Marmoricola endophyticus</name>
    <dbReference type="NCBI Taxonomy" id="2040280"/>
    <lineage>
        <taxon>Bacteria</taxon>
        <taxon>Bacillati</taxon>
        <taxon>Actinomycetota</taxon>
        <taxon>Actinomycetes</taxon>
        <taxon>Propionibacteriales</taxon>
        <taxon>Nocardioidaceae</taxon>
        <taxon>Marmoricola</taxon>
    </lineage>
</organism>
<reference evidence="3" key="1">
    <citation type="journal article" date="2014" name="Int. J. Syst. Evol. Microbiol.">
        <title>Complete genome sequence of Corynebacterium casei LMG S-19264T (=DSM 44701T), isolated from a smear-ripened cheese.</title>
        <authorList>
            <consortium name="US DOE Joint Genome Institute (JGI-PGF)"/>
            <person name="Walter F."/>
            <person name="Albersmeier A."/>
            <person name="Kalinowski J."/>
            <person name="Ruckert C."/>
        </authorList>
    </citation>
    <scope>NUCLEOTIDE SEQUENCE</scope>
    <source>
        <strain evidence="3">CGMCC 1.16067</strain>
    </source>
</reference>
<comment type="caution">
    <text evidence="3">The sequence shown here is derived from an EMBL/GenBank/DDBJ whole genome shotgun (WGS) entry which is preliminary data.</text>
</comment>
<dbReference type="Pfam" id="PF01145">
    <property type="entry name" value="Band_7"/>
    <property type="match status" value="1"/>
</dbReference>
<accession>A0A917BBA7</accession>
<dbReference type="Proteomes" id="UP000649179">
    <property type="component" value="Unassembled WGS sequence"/>
</dbReference>
<dbReference type="InterPro" id="IPR001107">
    <property type="entry name" value="Band_7"/>
</dbReference>
<dbReference type="GO" id="GO:0005886">
    <property type="term" value="C:plasma membrane"/>
    <property type="evidence" value="ECO:0007669"/>
    <property type="project" value="InterPro"/>
</dbReference>
<dbReference type="EMBL" id="BMKQ01000001">
    <property type="protein sequence ID" value="GGF33241.1"/>
    <property type="molecule type" value="Genomic_DNA"/>
</dbReference>
<name>A0A917BBA7_9ACTN</name>
<feature type="domain" description="Band 7" evidence="2">
    <location>
        <begin position="19"/>
        <end position="160"/>
    </location>
</feature>
<dbReference type="Gene3D" id="3.30.479.30">
    <property type="entry name" value="Band 7 domain"/>
    <property type="match status" value="1"/>
</dbReference>
<evidence type="ECO:0000313" key="3">
    <source>
        <dbReference type="EMBL" id="GGF33241.1"/>
    </source>
</evidence>
<evidence type="ECO:0000259" key="2">
    <source>
        <dbReference type="SMART" id="SM00244"/>
    </source>
</evidence>
<reference evidence="3" key="2">
    <citation type="submission" date="2020-09" db="EMBL/GenBank/DDBJ databases">
        <authorList>
            <person name="Sun Q."/>
            <person name="Zhou Y."/>
        </authorList>
    </citation>
    <scope>NUCLEOTIDE SEQUENCE</scope>
    <source>
        <strain evidence="3">CGMCC 1.16067</strain>
    </source>
</reference>
<dbReference type="InterPro" id="IPR043202">
    <property type="entry name" value="Band-7_stomatin-like"/>
</dbReference>
<dbReference type="PANTHER" id="PTHR10264:SF19">
    <property type="entry name" value="AT06885P-RELATED"/>
    <property type="match status" value="1"/>
</dbReference>
<sequence>MVIVVIVVLVAAALVAGASRLRMVPAGHVGVVTQQGTYVRMVTAGLLWLPPREQVSVVSSTDRQVSATASVSSSDAASVAAELRVVYRVDDPVRYLTAVDDASYAVEREAVAALRELASRTTVAELAASNVRAAETVRAALETRVHRWGVAVRRVDVVVRTDG</sequence>
<evidence type="ECO:0000313" key="4">
    <source>
        <dbReference type="Proteomes" id="UP000649179"/>
    </source>
</evidence>
<dbReference type="PANTHER" id="PTHR10264">
    <property type="entry name" value="BAND 7 PROTEIN-RELATED"/>
    <property type="match status" value="1"/>
</dbReference>
<evidence type="ECO:0000256" key="1">
    <source>
        <dbReference type="ARBA" id="ARBA00008164"/>
    </source>
</evidence>
<protein>
    <recommendedName>
        <fullName evidence="2">Band 7 domain-containing protein</fullName>
    </recommendedName>
</protein>
<keyword evidence="4" id="KW-1185">Reference proteome</keyword>